<dbReference type="RefSeq" id="WP_203194198.1">
    <property type="nucleotide sequence ID" value="NZ_CP063362.1"/>
</dbReference>
<dbReference type="Pfam" id="PF00392">
    <property type="entry name" value="GntR"/>
    <property type="match status" value="1"/>
</dbReference>
<dbReference type="Proteomes" id="UP000596427">
    <property type="component" value="Chromosome"/>
</dbReference>
<evidence type="ECO:0000256" key="3">
    <source>
        <dbReference type="ARBA" id="ARBA00023163"/>
    </source>
</evidence>
<dbReference type="SMART" id="SM00895">
    <property type="entry name" value="FCD"/>
    <property type="match status" value="1"/>
</dbReference>
<sequence length="259" mass="28802">MMTQPAQQGSTSLAEEVYATMRADILSCRLSPGMKLKISEFAEHFSTGLAAVREALSRLSAEGLVTSEPQKGFRVAPVSADDLIDLTKARLHVEEECVRRSVTLGSLQWEGELAAAFHQLDRTPLLAPDGQRVSDEWERLHQEFHEAVASACDSQWLLRIRRQLSEHAERYRRLSGPIDRFTRNVAMEHRALFEAAMARDPNTAAKLIVAHLRETTRILLEAASGNAEGASAPKVARRPTRKAPPSEGRRSRMAAAREQ</sequence>
<evidence type="ECO:0000313" key="6">
    <source>
        <dbReference type="EMBL" id="QRG07287.1"/>
    </source>
</evidence>
<feature type="region of interest" description="Disordered" evidence="4">
    <location>
        <begin position="222"/>
        <end position="259"/>
    </location>
</feature>
<protein>
    <submittedName>
        <fullName evidence="6">GntR family transcriptional regulator</fullName>
    </submittedName>
</protein>
<dbReference type="Pfam" id="PF07729">
    <property type="entry name" value="FCD"/>
    <property type="match status" value="1"/>
</dbReference>
<evidence type="ECO:0000256" key="1">
    <source>
        <dbReference type="ARBA" id="ARBA00023015"/>
    </source>
</evidence>
<dbReference type="EMBL" id="CP063362">
    <property type="protein sequence ID" value="QRG07287.1"/>
    <property type="molecule type" value="Genomic_DNA"/>
</dbReference>
<feature type="compositionally biased region" description="Low complexity" evidence="4">
    <location>
        <begin position="222"/>
        <end position="232"/>
    </location>
</feature>
<dbReference type="KEGG" id="xdi:EZH22_02315"/>
<dbReference type="PANTHER" id="PTHR43537">
    <property type="entry name" value="TRANSCRIPTIONAL REGULATOR, GNTR FAMILY"/>
    <property type="match status" value="1"/>
</dbReference>
<reference evidence="6 7" key="1">
    <citation type="submission" date="2020-10" db="EMBL/GenBank/DDBJ databases">
        <title>Degradation of 1,4-Dioxane by Xanthobacter sp. YN2, via a Novel Group-2 Soluble Di-Iron Monooxygenase.</title>
        <authorList>
            <person name="Ma F."/>
            <person name="Wang Y."/>
            <person name="Yang J."/>
            <person name="Guo H."/>
            <person name="Su D."/>
            <person name="Yu L."/>
        </authorList>
    </citation>
    <scope>NUCLEOTIDE SEQUENCE [LARGE SCALE GENOMIC DNA]</scope>
    <source>
        <strain evidence="6 7">YN2</strain>
    </source>
</reference>
<name>A0A974PPB9_9HYPH</name>
<keyword evidence="7" id="KW-1185">Reference proteome</keyword>
<dbReference type="Gene3D" id="1.10.10.10">
    <property type="entry name" value="Winged helix-like DNA-binding domain superfamily/Winged helix DNA-binding domain"/>
    <property type="match status" value="1"/>
</dbReference>
<evidence type="ECO:0000256" key="4">
    <source>
        <dbReference type="SAM" id="MobiDB-lite"/>
    </source>
</evidence>
<dbReference type="SMART" id="SM00345">
    <property type="entry name" value="HTH_GNTR"/>
    <property type="match status" value="1"/>
</dbReference>
<dbReference type="GO" id="GO:0003700">
    <property type="term" value="F:DNA-binding transcription factor activity"/>
    <property type="evidence" value="ECO:0007669"/>
    <property type="project" value="InterPro"/>
</dbReference>
<accession>A0A974PPB9</accession>
<dbReference type="GO" id="GO:0003677">
    <property type="term" value="F:DNA binding"/>
    <property type="evidence" value="ECO:0007669"/>
    <property type="project" value="UniProtKB-KW"/>
</dbReference>
<keyword evidence="2" id="KW-0238">DNA-binding</keyword>
<proteinExistence type="predicted"/>
<evidence type="ECO:0000259" key="5">
    <source>
        <dbReference type="PROSITE" id="PS50949"/>
    </source>
</evidence>
<dbReference type="InterPro" id="IPR000524">
    <property type="entry name" value="Tscrpt_reg_HTH_GntR"/>
</dbReference>
<dbReference type="InterPro" id="IPR008920">
    <property type="entry name" value="TF_FadR/GntR_C"/>
</dbReference>
<dbReference type="InterPro" id="IPR036388">
    <property type="entry name" value="WH-like_DNA-bd_sf"/>
</dbReference>
<dbReference type="InterPro" id="IPR036390">
    <property type="entry name" value="WH_DNA-bd_sf"/>
</dbReference>
<keyword evidence="1" id="KW-0805">Transcription regulation</keyword>
<dbReference type="SUPFAM" id="SSF48008">
    <property type="entry name" value="GntR ligand-binding domain-like"/>
    <property type="match status" value="1"/>
</dbReference>
<dbReference type="Gene3D" id="1.20.120.530">
    <property type="entry name" value="GntR ligand-binding domain-like"/>
    <property type="match status" value="1"/>
</dbReference>
<evidence type="ECO:0000313" key="7">
    <source>
        <dbReference type="Proteomes" id="UP000596427"/>
    </source>
</evidence>
<dbReference type="PANTHER" id="PTHR43537:SF20">
    <property type="entry name" value="HTH-TYPE TRANSCRIPTIONAL REPRESSOR GLAR"/>
    <property type="match status" value="1"/>
</dbReference>
<feature type="domain" description="HTH gntR-type" evidence="5">
    <location>
        <begin position="11"/>
        <end position="78"/>
    </location>
</feature>
<dbReference type="CDD" id="cd07377">
    <property type="entry name" value="WHTH_GntR"/>
    <property type="match status" value="1"/>
</dbReference>
<evidence type="ECO:0000256" key="2">
    <source>
        <dbReference type="ARBA" id="ARBA00023125"/>
    </source>
</evidence>
<dbReference type="PROSITE" id="PS50949">
    <property type="entry name" value="HTH_GNTR"/>
    <property type="match status" value="1"/>
</dbReference>
<keyword evidence="3" id="KW-0804">Transcription</keyword>
<organism evidence="6 7">
    <name type="scientific">Xanthobacter dioxanivorans</name>
    <dbReference type="NCBI Taxonomy" id="2528964"/>
    <lineage>
        <taxon>Bacteria</taxon>
        <taxon>Pseudomonadati</taxon>
        <taxon>Pseudomonadota</taxon>
        <taxon>Alphaproteobacteria</taxon>
        <taxon>Hyphomicrobiales</taxon>
        <taxon>Xanthobacteraceae</taxon>
        <taxon>Xanthobacter</taxon>
    </lineage>
</organism>
<dbReference type="SUPFAM" id="SSF46785">
    <property type="entry name" value="Winged helix' DNA-binding domain"/>
    <property type="match status" value="1"/>
</dbReference>
<dbReference type="InterPro" id="IPR011711">
    <property type="entry name" value="GntR_C"/>
</dbReference>
<feature type="compositionally biased region" description="Basic and acidic residues" evidence="4">
    <location>
        <begin position="247"/>
        <end position="259"/>
    </location>
</feature>
<gene>
    <name evidence="6" type="ORF">EZH22_02315</name>
</gene>
<dbReference type="AlphaFoldDB" id="A0A974PPB9"/>